<comment type="caution">
    <text evidence="2">The sequence shown here is derived from an EMBL/GenBank/DDBJ whole genome shotgun (WGS) entry which is preliminary data.</text>
</comment>
<keyword evidence="3" id="KW-1185">Reference proteome</keyword>
<dbReference type="RefSeq" id="WP_322187177.1">
    <property type="nucleotide sequence ID" value="NZ_JAXLPB010000003.1"/>
</dbReference>
<dbReference type="Proteomes" id="UP001294412">
    <property type="component" value="Unassembled WGS sequence"/>
</dbReference>
<proteinExistence type="predicted"/>
<organism evidence="2 3">
    <name type="scientific">Fulvimarina uroteuthidis</name>
    <dbReference type="NCBI Taxonomy" id="3098149"/>
    <lineage>
        <taxon>Bacteria</taxon>
        <taxon>Pseudomonadati</taxon>
        <taxon>Pseudomonadota</taxon>
        <taxon>Alphaproteobacteria</taxon>
        <taxon>Hyphomicrobiales</taxon>
        <taxon>Aurantimonadaceae</taxon>
        <taxon>Fulvimarina</taxon>
    </lineage>
</organism>
<accession>A0ABU5I2W3</accession>
<name>A0ABU5I2W3_9HYPH</name>
<sequence length="99" mass="11199">MVANQFGIGAILLSRTGRETIGRMRVLREKLGASLTALTRDGCVDFLYGPRQNCNMAVECEQEPKPDSARRAALQIQNAMPHELDRYGRKRWPTHSKSR</sequence>
<evidence type="ECO:0000313" key="2">
    <source>
        <dbReference type="EMBL" id="MDY8109696.1"/>
    </source>
</evidence>
<feature type="compositionally biased region" description="Basic residues" evidence="1">
    <location>
        <begin position="88"/>
        <end position="99"/>
    </location>
</feature>
<evidence type="ECO:0000256" key="1">
    <source>
        <dbReference type="SAM" id="MobiDB-lite"/>
    </source>
</evidence>
<protein>
    <submittedName>
        <fullName evidence="2">Uncharacterized protein</fullName>
    </submittedName>
</protein>
<evidence type="ECO:0000313" key="3">
    <source>
        <dbReference type="Proteomes" id="UP001294412"/>
    </source>
</evidence>
<gene>
    <name evidence="2" type="ORF">U0C82_11160</name>
</gene>
<reference evidence="2 3" key="1">
    <citation type="submission" date="2023-12" db="EMBL/GenBank/DDBJ databases">
        <title>Description of Novel Strain Fulvimarina sp. 2208YS6-2-32 isolated from Uroteuthis (Photololigo) edulis.</title>
        <authorList>
            <person name="Park J.-S."/>
        </authorList>
    </citation>
    <scope>NUCLEOTIDE SEQUENCE [LARGE SCALE GENOMIC DNA]</scope>
    <source>
        <strain evidence="2 3">2208YS6-2-32</strain>
    </source>
</reference>
<feature type="region of interest" description="Disordered" evidence="1">
    <location>
        <begin position="78"/>
        <end position="99"/>
    </location>
</feature>
<dbReference type="EMBL" id="JAXLPB010000003">
    <property type="protein sequence ID" value="MDY8109696.1"/>
    <property type="molecule type" value="Genomic_DNA"/>
</dbReference>